<dbReference type="Gene3D" id="1.10.287.470">
    <property type="entry name" value="Helix hairpin bin"/>
    <property type="match status" value="1"/>
</dbReference>
<dbReference type="Gene3D" id="2.40.420.20">
    <property type="match status" value="1"/>
</dbReference>
<feature type="coiled-coil region" evidence="2">
    <location>
        <begin position="110"/>
        <end position="168"/>
    </location>
</feature>
<dbReference type="EMBL" id="CP000613">
    <property type="protein sequence ID" value="ACI97729.1"/>
    <property type="molecule type" value="Genomic_DNA"/>
</dbReference>
<comment type="similarity">
    <text evidence="1">Belongs to the membrane fusion protein (MFP) (TC 8.A.1) family.</text>
</comment>
<dbReference type="STRING" id="414684.RC1_0280"/>
<protein>
    <submittedName>
        <fullName evidence="5">HlyD family secretion protein</fullName>
    </submittedName>
</protein>
<dbReference type="RefSeq" id="WP_012565520.1">
    <property type="nucleotide sequence ID" value="NC_011420.2"/>
</dbReference>
<reference evidence="5 6" key="1">
    <citation type="journal article" date="2010" name="BMC Genomics">
        <title>Metabolic flexibility revealed in the genome of the cyst-forming alpha-1 proteobacterium Rhodospirillum centenum.</title>
        <authorList>
            <person name="Lu Y.K."/>
            <person name="Marden J."/>
            <person name="Han M."/>
            <person name="Swingley W.D."/>
            <person name="Mastrian S.D."/>
            <person name="Chowdhury S.R."/>
            <person name="Hao J."/>
            <person name="Helmy T."/>
            <person name="Kim S."/>
            <person name="Kurdoglu A.A."/>
            <person name="Matthies H.J."/>
            <person name="Rollo D."/>
            <person name="Stothard P."/>
            <person name="Blankenship R.E."/>
            <person name="Bauer C.E."/>
            <person name="Touchman J.W."/>
        </authorList>
    </citation>
    <scope>NUCLEOTIDE SEQUENCE [LARGE SCALE GENOMIC DNA]</scope>
    <source>
        <strain evidence="6">ATCC 51521 / SW</strain>
    </source>
</reference>
<evidence type="ECO:0000256" key="1">
    <source>
        <dbReference type="ARBA" id="ARBA00009477"/>
    </source>
</evidence>
<dbReference type="GO" id="GO:0015562">
    <property type="term" value="F:efflux transmembrane transporter activity"/>
    <property type="evidence" value="ECO:0007669"/>
    <property type="project" value="TreeGrafter"/>
</dbReference>
<dbReference type="PANTHER" id="PTHR30469">
    <property type="entry name" value="MULTIDRUG RESISTANCE PROTEIN MDTA"/>
    <property type="match status" value="1"/>
</dbReference>
<dbReference type="Proteomes" id="UP000001591">
    <property type="component" value="Chromosome"/>
</dbReference>
<dbReference type="Gene3D" id="2.40.30.170">
    <property type="match status" value="1"/>
</dbReference>
<dbReference type="SUPFAM" id="SSF111369">
    <property type="entry name" value="HlyD-like secretion proteins"/>
    <property type="match status" value="1"/>
</dbReference>
<feature type="domain" description="CzcB-like C-terminal circularly permuted SH3-like" evidence="4">
    <location>
        <begin position="286"/>
        <end position="347"/>
    </location>
</feature>
<dbReference type="OrthoDB" id="9806939at2"/>
<dbReference type="NCBIfam" id="TIGR01730">
    <property type="entry name" value="RND_mfp"/>
    <property type="match status" value="1"/>
</dbReference>
<dbReference type="eggNOG" id="COG0845">
    <property type="taxonomic scope" value="Bacteria"/>
</dbReference>
<evidence type="ECO:0000256" key="2">
    <source>
        <dbReference type="SAM" id="Coils"/>
    </source>
</evidence>
<organism evidence="5 6">
    <name type="scientific">Rhodospirillum centenum (strain ATCC 51521 / SW)</name>
    <dbReference type="NCBI Taxonomy" id="414684"/>
    <lineage>
        <taxon>Bacteria</taxon>
        <taxon>Pseudomonadati</taxon>
        <taxon>Pseudomonadota</taxon>
        <taxon>Alphaproteobacteria</taxon>
        <taxon>Rhodospirillales</taxon>
        <taxon>Rhodospirillaceae</taxon>
        <taxon>Rhodospirillum</taxon>
    </lineage>
</organism>
<accession>B6IQJ3</accession>
<keyword evidence="2" id="KW-0175">Coiled coil</keyword>
<evidence type="ECO:0000259" key="4">
    <source>
        <dbReference type="Pfam" id="PF25975"/>
    </source>
</evidence>
<name>B6IQJ3_RHOCS</name>
<sequence>MRIRSWVIAVLAMLAILAGLGGYKTIEITRAIAAAESYPEQRETVQGARAEPGTFTTSARTVGTVIALRHVELRNELAGRVIDVAFDSGDVVEEGQVLVRFDTAQEEADLAALKAEADLARLTLERQQRLVKTQATAEATLDQARSQLAALRARMQGMEVQIAKKTLRAPFRARVGLRDLHPGAYLSEGTLITGLQGVSDDAFVDFAFPQDIAPLLAGSGTVALSGAQLPGGTAVARIVARDAAVDDGARSLRLRAVVPGLGDALTPGAFVDVVAETGAPRPALFVPLTAVRRAPHGDHVFVLAQEDGQTRARQRFVRLGPVRGAEVAVLSGLEAGETVAADGSFKLREGMLVTVNGLYTRPAPGGEAATDAAGAPAH</sequence>
<dbReference type="Pfam" id="PF25975">
    <property type="entry name" value="CzcB_C"/>
    <property type="match status" value="1"/>
</dbReference>
<proteinExistence type="inferred from homology"/>
<dbReference type="HOGENOM" id="CLU_018816_1_2_5"/>
<dbReference type="InterPro" id="IPR058649">
    <property type="entry name" value="CzcB_C"/>
</dbReference>
<evidence type="ECO:0000313" key="5">
    <source>
        <dbReference type="EMBL" id="ACI97729.1"/>
    </source>
</evidence>
<dbReference type="Pfam" id="PF25876">
    <property type="entry name" value="HH_MFP_RND"/>
    <property type="match status" value="1"/>
</dbReference>
<dbReference type="Gene3D" id="2.40.50.100">
    <property type="match status" value="1"/>
</dbReference>
<feature type="domain" description="Multidrug resistance protein MdtA-like alpha-helical hairpin" evidence="3">
    <location>
        <begin position="104"/>
        <end position="155"/>
    </location>
</feature>
<dbReference type="PANTHER" id="PTHR30469:SF11">
    <property type="entry name" value="BLL4320 PROTEIN"/>
    <property type="match status" value="1"/>
</dbReference>
<evidence type="ECO:0000259" key="3">
    <source>
        <dbReference type="Pfam" id="PF25876"/>
    </source>
</evidence>
<keyword evidence="6" id="KW-1185">Reference proteome</keyword>
<dbReference type="InterPro" id="IPR058624">
    <property type="entry name" value="MdtA-like_HH"/>
</dbReference>
<gene>
    <name evidence="5" type="ordered locus">RC1_0280</name>
</gene>
<dbReference type="InterPro" id="IPR006143">
    <property type="entry name" value="RND_pump_MFP"/>
</dbReference>
<evidence type="ECO:0000313" key="6">
    <source>
        <dbReference type="Proteomes" id="UP000001591"/>
    </source>
</evidence>
<dbReference type="AlphaFoldDB" id="B6IQJ3"/>
<dbReference type="GO" id="GO:1990281">
    <property type="term" value="C:efflux pump complex"/>
    <property type="evidence" value="ECO:0007669"/>
    <property type="project" value="TreeGrafter"/>
</dbReference>
<dbReference type="KEGG" id="rce:RC1_0280"/>